<feature type="compositionally biased region" description="Acidic residues" evidence="7">
    <location>
        <begin position="212"/>
        <end position="229"/>
    </location>
</feature>
<name>A0ABR1KU62_9PEZI</name>
<comment type="similarity">
    <text evidence="2">Belongs to the REXO1/REXO3 family.</text>
</comment>
<feature type="domain" description="Exonuclease" evidence="8">
    <location>
        <begin position="610"/>
        <end position="772"/>
    </location>
</feature>
<proteinExistence type="inferred from homology"/>
<organism evidence="9 10">
    <name type="scientific">Phyllosticta citriasiana</name>
    <dbReference type="NCBI Taxonomy" id="595635"/>
    <lineage>
        <taxon>Eukaryota</taxon>
        <taxon>Fungi</taxon>
        <taxon>Dikarya</taxon>
        <taxon>Ascomycota</taxon>
        <taxon>Pezizomycotina</taxon>
        <taxon>Dothideomycetes</taxon>
        <taxon>Dothideomycetes incertae sedis</taxon>
        <taxon>Botryosphaeriales</taxon>
        <taxon>Phyllostictaceae</taxon>
        <taxon>Phyllosticta</taxon>
    </lineage>
</organism>
<gene>
    <name evidence="9" type="ORF">IWZ03DRAFT_403960</name>
</gene>
<dbReference type="InterPro" id="IPR036397">
    <property type="entry name" value="RNaseH_sf"/>
</dbReference>
<evidence type="ECO:0000313" key="9">
    <source>
        <dbReference type="EMBL" id="KAK7521636.1"/>
    </source>
</evidence>
<accession>A0ABR1KU62</accession>
<dbReference type="InterPro" id="IPR013520">
    <property type="entry name" value="Ribonucl_H"/>
</dbReference>
<feature type="compositionally biased region" description="Basic and acidic residues" evidence="7">
    <location>
        <begin position="512"/>
        <end position="524"/>
    </location>
</feature>
<dbReference type="Gene3D" id="3.30.420.10">
    <property type="entry name" value="Ribonuclease H-like superfamily/Ribonuclease H"/>
    <property type="match status" value="1"/>
</dbReference>
<comment type="subcellular location">
    <subcellularLocation>
        <location evidence="1">Nucleus</location>
    </subcellularLocation>
</comment>
<dbReference type="InterPro" id="IPR034922">
    <property type="entry name" value="REX1-like_exo"/>
</dbReference>
<feature type="region of interest" description="Disordered" evidence="7">
    <location>
        <begin position="426"/>
        <end position="451"/>
    </location>
</feature>
<feature type="compositionally biased region" description="Polar residues" evidence="7">
    <location>
        <begin position="313"/>
        <end position="326"/>
    </location>
</feature>
<evidence type="ECO:0000256" key="6">
    <source>
        <dbReference type="ARBA" id="ARBA00023242"/>
    </source>
</evidence>
<feature type="compositionally biased region" description="Basic and acidic residues" evidence="7">
    <location>
        <begin position="79"/>
        <end position="129"/>
    </location>
</feature>
<dbReference type="Pfam" id="PF00929">
    <property type="entry name" value="RNase_T"/>
    <property type="match status" value="1"/>
</dbReference>
<feature type="region of interest" description="Disordered" evidence="7">
    <location>
        <begin position="1"/>
        <end position="279"/>
    </location>
</feature>
<feature type="compositionally biased region" description="Basic and acidic residues" evidence="7">
    <location>
        <begin position="259"/>
        <end position="274"/>
    </location>
</feature>
<keyword evidence="5" id="KW-0269">Exonuclease</keyword>
<evidence type="ECO:0000256" key="3">
    <source>
        <dbReference type="ARBA" id="ARBA00022722"/>
    </source>
</evidence>
<dbReference type="CDD" id="cd06145">
    <property type="entry name" value="REX1_like"/>
    <property type="match status" value="1"/>
</dbReference>
<dbReference type="EMBL" id="JBBPHU010000002">
    <property type="protein sequence ID" value="KAK7521636.1"/>
    <property type="molecule type" value="Genomic_DNA"/>
</dbReference>
<comment type="caution">
    <text evidence="9">The sequence shown here is derived from an EMBL/GenBank/DDBJ whole genome shotgun (WGS) entry which is preliminary data.</text>
</comment>
<feature type="region of interest" description="Disordered" evidence="7">
    <location>
        <begin position="311"/>
        <end position="362"/>
    </location>
</feature>
<evidence type="ECO:0000256" key="1">
    <source>
        <dbReference type="ARBA" id="ARBA00004123"/>
    </source>
</evidence>
<sequence length="1020" mass="113573">MAIPARMHHPEGMGPARPEARRTEAEVEVEGEGKAPTLVQTSFPLNTNLGLTPRSDVHEDSEGEDVDEEAKFSSGVILEKQKAEDELRKAREEKRRNAEAKDNKSKAKEAPANKRKRENDDRKNMEKHLAKAVKLRKKLERAEAKLNGAASITAKSKPLESPGEVVADVETETPQLHKASKANLVGYDSDDDEQTSDAESSVISSDSSDSSTETDSESSSDDDSDSDGPPEEKSSAKRPVKVAPPARKPARNQLPKQTTKKEAKRLTLRERMVEQEQQQEAELALEAIKFLGDQGTWATYAGQKRKIEELTEDNTPASSEQQPSTDEGQDGWQVAQSKSSKRRKKAPKSESHNYPSIKHSPNARLQSTVKLSDLQRLALYILDEVPAPQWVAVENVKHIRKVVAIMVPGLEAGLFTGNIALDAGAQQDEAHTTEGQAEHARQETVAQHSSKHLSISPDEYYPVRLESEKLPEPLKAFADMFPHIWPIKAAGDEKYGKIQSPLDTMLNTPLPKSKDQKKENKESAKVQNARTPITKYLVTLDELLDDVPMEWTIHPAMYPTAEEKAMALSKRESDGHTEAEGWVDTRVEKMEDGDVPEKDIQQGSLTAGRKVLSMDCEMCRAANNKYVLTRVSVVDWDGNVVMDELVKPDEPIEDYLTQYSGITEEMLRDVTTTLPDIQKRLLEILTPQTILMGHSLNSDLNALKIAHPFVVDTAFLYPHPRGPPLKSSLKWLTQKYLSRSIQQGHGSSGHDSVEDARAVLDLVKLKCEKGPKWGTNDANVESIFKRLARCVRTKTQSVTGAEEHRVSAMVDWGDPRRGYGSSAQVVFGCETDEDVAKNVIKATNGPDRFDDDIPGLPVKGCDFVWARMRELEAVRGWWQAGKAPAVESLRQRAMINNGMKNANENEDDAESKNKTSNGEAEQEQQPQPSAAVLATAVSRTAANIKRIYDNLPPCTALIVYSGTGDPHDSNRLQAMKRQFRQEYQTKKWDEIEVKWTDTEDQALRQAQKKMMRGCGFITVK</sequence>
<keyword evidence="3" id="KW-0540">Nuclease</keyword>
<dbReference type="SMART" id="SM00479">
    <property type="entry name" value="EXOIII"/>
    <property type="match status" value="1"/>
</dbReference>
<keyword evidence="10" id="KW-1185">Reference proteome</keyword>
<feature type="region of interest" description="Disordered" evidence="7">
    <location>
        <begin position="501"/>
        <end position="527"/>
    </location>
</feature>
<evidence type="ECO:0000256" key="7">
    <source>
        <dbReference type="SAM" id="MobiDB-lite"/>
    </source>
</evidence>
<feature type="region of interest" description="Disordered" evidence="7">
    <location>
        <begin position="900"/>
        <end position="931"/>
    </location>
</feature>
<feature type="compositionally biased region" description="Basic residues" evidence="7">
    <location>
        <begin position="130"/>
        <end position="139"/>
    </location>
</feature>
<keyword evidence="4" id="KW-0378">Hydrolase</keyword>
<feature type="compositionally biased region" description="Polar residues" evidence="7">
    <location>
        <begin position="38"/>
        <end position="50"/>
    </location>
</feature>
<feature type="compositionally biased region" description="Basic and acidic residues" evidence="7">
    <location>
        <begin position="428"/>
        <end position="442"/>
    </location>
</feature>
<dbReference type="InterPro" id="IPR047021">
    <property type="entry name" value="REXO1/3/4-like"/>
</dbReference>
<reference evidence="9 10" key="1">
    <citation type="submission" date="2024-04" db="EMBL/GenBank/DDBJ databases">
        <title>Phyllosticta paracitricarpa is synonymous to the EU quarantine fungus P. citricarpa based on phylogenomic analyses.</title>
        <authorList>
            <consortium name="Lawrence Berkeley National Laboratory"/>
            <person name="Van Ingen-Buijs V.A."/>
            <person name="Van Westerhoven A.C."/>
            <person name="Haridas S."/>
            <person name="Skiadas P."/>
            <person name="Martin F."/>
            <person name="Groenewald J.Z."/>
            <person name="Crous P.W."/>
            <person name="Seidl M.F."/>
        </authorList>
    </citation>
    <scope>NUCLEOTIDE SEQUENCE [LARGE SCALE GENOMIC DNA]</scope>
    <source>
        <strain evidence="9 10">CBS 123371</strain>
    </source>
</reference>
<evidence type="ECO:0000259" key="8">
    <source>
        <dbReference type="SMART" id="SM00479"/>
    </source>
</evidence>
<evidence type="ECO:0000313" key="10">
    <source>
        <dbReference type="Proteomes" id="UP001363622"/>
    </source>
</evidence>
<dbReference type="Proteomes" id="UP001363622">
    <property type="component" value="Unassembled WGS sequence"/>
</dbReference>
<evidence type="ECO:0000256" key="4">
    <source>
        <dbReference type="ARBA" id="ARBA00022801"/>
    </source>
</evidence>
<evidence type="ECO:0000256" key="5">
    <source>
        <dbReference type="ARBA" id="ARBA00022839"/>
    </source>
</evidence>
<dbReference type="SUPFAM" id="SSF53098">
    <property type="entry name" value="Ribonuclease H-like"/>
    <property type="match status" value="1"/>
</dbReference>
<protein>
    <recommendedName>
        <fullName evidence="8">Exonuclease domain-containing protein</fullName>
    </recommendedName>
</protein>
<keyword evidence="6" id="KW-0539">Nucleus</keyword>
<feature type="compositionally biased region" description="Low complexity" evidence="7">
    <location>
        <begin position="197"/>
        <end position="211"/>
    </location>
</feature>
<dbReference type="PANTHER" id="PTHR12801">
    <property type="entry name" value="RNA EXONUCLEASE REXO1 / RECO3 FAMILY MEMBER-RELATED"/>
    <property type="match status" value="1"/>
</dbReference>
<evidence type="ECO:0000256" key="2">
    <source>
        <dbReference type="ARBA" id="ARBA00006357"/>
    </source>
</evidence>
<dbReference type="InterPro" id="IPR012337">
    <property type="entry name" value="RNaseH-like_sf"/>
</dbReference>
<dbReference type="PANTHER" id="PTHR12801:SF115">
    <property type="entry name" value="FI18136P1-RELATED"/>
    <property type="match status" value="1"/>
</dbReference>